<evidence type="ECO:0000313" key="1">
    <source>
        <dbReference type="EMBL" id="OAJ47904.1"/>
    </source>
</evidence>
<gene>
    <name evidence="1" type="ORF">AO064_26510</name>
</gene>
<dbReference type="AlphaFoldDB" id="A0A9X5QJ51"/>
<evidence type="ECO:0000313" key="2">
    <source>
        <dbReference type="Proteomes" id="UP000077563"/>
    </source>
</evidence>
<dbReference type="Proteomes" id="UP000077563">
    <property type="component" value="Unassembled WGS sequence"/>
</dbReference>
<dbReference type="EMBL" id="LKEG01000043">
    <property type="protein sequence ID" value="OAJ47904.1"/>
    <property type="molecule type" value="Genomic_DNA"/>
</dbReference>
<name>A0A9X5QJ51_PSEMA</name>
<sequence length="154" mass="17351">MTTPSRSIRSKRRCRSKSETLYTFYQIQITGWEFGWSFSLVPSQDEWKKAGYFDEFSTLTLKGRVCIPEHFKYPEVTLDLMSDYELRQSASRPNGIGSMSASEGQLRGFICIPSTGITSLISIVTSLTCIEIIGTPLRYRKGLISSISIGTILE</sequence>
<comment type="caution">
    <text evidence="1">The sequence shown here is derived from an EMBL/GenBank/DDBJ whole genome shotgun (WGS) entry which is preliminary data.</text>
</comment>
<protein>
    <submittedName>
        <fullName evidence="1">Uncharacterized protein</fullName>
    </submittedName>
</protein>
<reference evidence="1 2" key="1">
    <citation type="submission" date="2015-09" db="EMBL/GenBank/DDBJ databases">
        <title>Genome sequence of Pseudomonas marginalis ICMP 3553.</title>
        <authorList>
            <person name="Visnovsky S."/>
            <person name="Lu A."/>
            <person name="Panda P."/>
            <person name="Pitman A."/>
        </authorList>
    </citation>
    <scope>NUCLEOTIDE SEQUENCE [LARGE SCALE GENOMIC DNA]</scope>
    <source>
        <strain evidence="1 2">ICMP 3553</strain>
    </source>
</reference>
<accession>A0A9X5QJ51</accession>
<organism evidence="1 2">
    <name type="scientific">Pseudomonas marginalis</name>
    <name type="common">Pseudomonas panacis</name>
    <dbReference type="NCBI Taxonomy" id="298"/>
    <lineage>
        <taxon>Bacteria</taxon>
        <taxon>Pseudomonadati</taxon>
        <taxon>Pseudomonadota</taxon>
        <taxon>Gammaproteobacteria</taxon>
        <taxon>Pseudomonadales</taxon>
        <taxon>Pseudomonadaceae</taxon>
        <taxon>Pseudomonas</taxon>
    </lineage>
</organism>
<proteinExistence type="predicted"/>